<feature type="region of interest" description="Disordered" evidence="5">
    <location>
        <begin position="1"/>
        <end position="37"/>
    </location>
</feature>
<feature type="domain" description="SLC26A/SulP transporter" evidence="6">
    <location>
        <begin position="43"/>
        <end position="78"/>
    </location>
</feature>
<dbReference type="EMBL" id="JAGGNH010000004">
    <property type="protein sequence ID" value="KAJ0975229.1"/>
    <property type="molecule type" value="Genomic_DNA"/>
</dbReference>
<keyword evidence="4" id="KW-0472">Membrane</keyword>
<evidence type="ECO:0000256" key="4">
    <source>
        <dbReference type="ARBA" id="ARBA00023136"/>
    </source>
</evidence>
<gene>
    <name evidence="7" type="ORF">J5N97_017194</name>
</gene>
<feature type="compositionally biased region" description="Basic and acidic residues" evidence="5">
    <location>
        <begin position="1"/>
        <end position="25"/>
    </location>
</feature>
<dbReference type="OrthoDB" id="288203at2759"/>
<keyword evidence="3" id="KW-1133">Transmembrane helix</keyword>
<evidence type="ECO:0000313" key="8">
    <source>
        <dbReference type="Proteomes" id="UP001085076"/>
    </source>
</evidence>
<dbReference type="Pfam" id="PF00916">
    <property type="entry name" value="Sulfate_transp"/>
    <property type="match status" value="1"/>
</dbReference>
<dbReference type="Proteomes" id="UP001085076">
    <property type="component" value="Miscellaneous, Linkage group lg04"/>
</dbReference>
<evidence type="ECO:0000256" key="3">
    <source>
        <dbReference type="ARBA" id="ARBA00022989"/>
    </source>
</evidence>
<reference evidence="7" key="2">
    <citation type="journal article" date="2022" name="Hortic Res">
        <title>The genome of Dioscorea zingiberensis sheds light on the biosynthesis, origin and evolution of the medicinally important diosgenin saponins.</title>
        <authorList>
            <person name="Li Y."/>
            <person name="Tan C."/>
            <person name="Li Z."/>
            <person name="Guo J."/>
            <person name="Li S."/>
            <person name="Chen X."/>
            <person name="Wang C."/>
            <person name="Dai X."/>
            <person name="Yang H."/>
            <person name="Song W."/>
            <person name="Hou L."/>
            <person name="Xu J."/>
            <person name="Tong Z."/>
            <person name="Xu A."/>
            <person name="Yuan X."/>
            <person name="Wang W."/>
            <person name="Yang Q."/>
            <person name="Chen L."/>
            <person name="Sun Z."/>
            <person name="Wang K."/>
            <person name="Pan B."/>
            <person name="Chen J."/>
            <person name="Bao Y."/>
            <person name="Liu F."/>
            <person name="Qi X."/>
            <person name="Gang D.R."/>
            <person name="Wen J."/>
            <person name="Li J."/>
        </authorList>
    </citation>
    <scope>NUCLEOTIDE SEQUENCE</scope>
    <source>
        <strain evidence="7">Dzin_1.0</strain>
    </source>
</reference>
<accession>A0A9D5HG50</accession>
<evidence type="ECO:0000256" key="2">
    <source>
        <dbReference type="ARBA" id="ARBA00022692"/>
    </source>
</evidence>
<evidence type="ECO:0000256" key="1">
    <source>
        <dbReference type="ARBA" id="ARBA00004141"/>
    </source>
</evidence>
<dbReference type="InterPro" id="IPR011547">
    <property type="entry name" value="SLC26A/SulP_dom"/>
</dbReference>
<dbReference type="AlphaFoldDB" id="A0A9D5HG50"/>
<comment type="subcellular location">
    <subcellularLocation>
        <location evidence="1">Membrane</location>
        <topology evidence="1">Multi-pass membrane protein</topology>
    </subcellularLocation>
</comment>
<keyword evidence="2" id="KW-0812">Transmembrane</keyword>
<proteinExistence type="predicted"/>
<comment type="caution">
    <text evidence="7">The sequence shown here is derived from an EMBL/GenBank/DDBJ whole genome shotgun (WGS) entry which is preliminary data.</text>
</comment>
<keyword evidence="8" id="KW-1185">Reference proteome</keyword>
<evidence type="ECO:0000259" key="6">
    <source>
        <dbReference type="Pfam" id="PF00916"/>
    </source>
</evidence>
<reference evidence="7" key="1">
    <citation type="submission" date="2021-03" db="EMBL/GenBank/DDBJ databases">
        <authorList>
            <person name="Li Z."/>
            <person name="Yang C."/>
        </authorList>
    </citation>
    <scope>NUCLEOTIDE SEQUENCE</scope>
    <source>
        <strain evidence="7">Dzin_1.0</strain>
        <tissue evidence="7">Leaf</tissue>
    </source>
</reference>
<organism evidence="7 8">
    <name type="scientific">Dioscorea zingiberensis</name>
    <dbReference type="NCBI Taxonomy" id="325984"/>
    <lineage>
        <taxon>Eukaryota</taxon>
        <taxon>Viridiplantae</taxon>
        <taxon>Streptophyta</taxon>
        <taxon>Embryophyta</taxon>
        <taxon>Tracheophyta</taxon>
        <taxon>Spermatophyta</taxon>
        <taxon>Magnoliopsida</taxon>
        <taxon>Liliopsida</taxon>
        <taxon>Dioscoreales</taxon>
        <taxon>Dioscoreaceae</taxon>
        <taxon>Dioscorea</taxon>
    </lineage>
</organism>
<dbReference type="GO" id="GO:0016020">
    <property type="term" value="C:membrane"/>
    <property type="evidence" value="ECO:0007669"/>
    <property type="project" value="UniProtKB-SubCell"/>
</dbReference>
<sequence>MERVEKRHDQLKRKEYGKFETRSGGEDEDGGEDEKGFCKRDQIIEDIGNSNLANLEPQFGIYSSSVPTLVYAVMGSSRGY</sequence>
<evidence type="ECO:0000313" key="7">
    <source>
        <dbReference type="EMBL" id="KAJ0975229.1"/>
    </source>
</evidence>
<protein>
    <recommendedName>
        <fullName evidence="6">SLC26A/SulP transporter domain-containing protein</fullName>
    </recommendedName>
</protein>
<evidence type="ECO:0000256" key="5">
    <source>
        <dbReference type="SAM" id="MobiDB-lite"/>
    </source>
</evidence>
<name>A0A9D5HG50_9LILI</name>